<dbReference type="EMBL" id="BAIV01000003">
    <property type="protein sequence ID" value="GAE82351.1"/>
    <property type="molecule type" value="Genomic_DNA"/>
</dbReference>
<evidence type="ECO:0000313" key="2">
    <source>
        <dbReference type="EMBL" id="GAE82351.1"/>
    </source>
</evidence>
<dbReference type="Pfam" id="PF16153">
    <property type="entry name" value="DUF4861"/>
    <property type="match status" value="1"/>
</dbReference>
<dbReference type="Proteomes" id="UP000019131">
    <property type="component" value="Unassembled WGS sequence"/>
</dbReference>
<feature type="chain" id="PRO_5004850097" evidence="1">
    <location>
        <begin position="22"/>
        <end position="179"/>
    </location>
</feature>
<name>W4UN15_9BACE</name>
<keyword evidence="1" id="KW-0732">Signal</keyword>
<sequence length="179" mass="20489">MKKYIFIIFSLLGPLSFSVWAQKQEKTIVVEVNNNWNREKIDEPVVIDVQSLNTGFKIKSAVVMEGSKEVPSQLDDMNRDRRMDELAFVADFKAREKKTFKITLSSEKSNKTYPERICRDDVSRPTQRKPSACTITYRTRHEQCLQYGTSTRTGTGIGVGSLSSLLQRETNAGYLRQVQ</sequence>
<dbReference type="AlphaFoldDB" id="W4UN15"/>
<organism evidence="2 3">
    <name type="scientific">Bacteroides reticulotermitis JCM 10512</name>
    <dbReference type="NCBI Taxonomy" id="1445607"/>
    <lineage>
        <taxon>Bacteria</taxon>
        <taxon>Pseudomonadati</taxon>
        <taxon>Bacteroidota</taxon>
        <taxon>Bacteroidia</taxon>
        <taxon>Bacteroidales</taxon>
        <taxon>Bacteroidaceae</taxon>
        <taxon>Bacteroides</taxon>
    </lineage>
</organism>
<comment type="caution">
    <text evidence="2">The sequence shown here is derived from an EMBL/GenBank/DDBJ whole genome shotgun (WGS) entry which is preliminary data.</text>
</comment>
<accession>W4UN15</accession>
<keyword evidence="3" id="KW-1185">Reference proteome</keyword>
<feature type="signal peptide" evidence="1">
    <location>
        <begin position="1"/>
        <end position="21"/>
    </location>
</feature>
<evidence type="ECO:0000256" key="1">
    <source>
        <dbReference type="SAM" id="SignalP"/>
    </source>
</evidence>
<gene>
    <name evidence="2" type="ORF">JCM10512_548</name>
</gene>
<evidence type="ECO:0000313" key="3">
    <source>
        <dbReference type="Proteomes" id="UP000019131"/>
    </source>
</evidence>
<protein>
    <submittedName>
        <fullName evidence="2">Uncharacterized protein</fullName>
    </submittedName>
</protein>
<proteinExistence type="predicted"/>
<dbReference type="InterPro" id="IPR032342">
    <property type="entry name" value="DUF4861"/>
</dbReference>
<dbReference type="STRING" id="1445607.JCM10512_548"/>
<reference evidence="2 3" key="1">
    <citation type="journal article" date="2014" name="Genome Announc.">
        <title>Draft Genome Sequence of Bacteroides reticulotermitis Strain JCM 10512T, Isolated from the Gut of a Termite.</title>
        <authorList>
            <person name="Yuki M."/>
            <person name="Oshima K."/>
            <person name="Suda W."/>
            <person name="Sakamoto M."/>
            <person name="Iida T."/>
            <person name="Hattori M."/>
            <person name="Ohkuma M."/>
        </authorList>
    </citation>
    <scope>NUCLEOTIDE SEQUENCE [LARGE SCALE GENOMIC DNA]</scope>
    <source>
        <strain evidence="2 3">JCM 10512</strain>
    </source>
</reference>